<name>A0A497VHC0_9RHOB</name>
<sequence length="146" mass="15657">MALDVSGKCMCGAVSYSASVAEPELGACHCSMCRRWSGGVYLGVAIKPDAIRFEGNDNIQVFKSSPWAERAFCKTCGSNLYYRVTAPGEHHGIYHIGAGTMDDQKGLTLSQQLFIDQKPSGYSFAETTTDLTQAQVEALFGGAAET</sequence>
<gene>
    <name evidence="6" type="ORF">BCF46_2603</name>
</gene>
<dbReference type="EMBL" id="RCCE01000004">
    <property type="protein sequence ID" value="RLJ41637.1"/>
    <property type="molecule type" value="Genomic_DNA"/>
</dbReference>
<keyword evidence="4" id="KW-0456">Lyase</keyword>
<evidence type="ECO:0000313" key="7">
    <source>
        <dbReference type="Proteomes" id="UP000269157"/>
    </source>
</evidence>
<dbReference type="AlphaFoldDB" id="A0A497VHC0"/>
<evidence type="ECO:0000256" key="1">
    <source>
        <dbReference type="ARBA" id="ARBA00005495"/>
    </source>
</evidence>
<dbReference type="InterPro" id="IPR006913">
    <property type="entry name" value="CENP-V/GFA"/>
</dbReference>
<evidence type="ECO:0000313" key="6">
    <source>
        <dbReference type="EMBL" id="RLJ41637.1"/>
    </source>
</evidence>
<evidence type="ECO:0000256" key="4">
    <source>
        <dbReference type="ARBA" id="ARBA00023239"/>
    </source>
</evidence>
<keyword evidence="2" id="KW-0479">Metal-binding</keyword>
<organism evidence="6 7">
    <name type="scientific">Litoreibacter meonggei</name>
    <dbReference type="NCBI Taxonomy" id="1049199"/>
    <lineage>
        <taxon>Bacteria</taxon>
        <taxon>Pseudomonadati</taxon>
        <taxon>Pseudomonadota</taxon>
        <taxon>Alphaproteobacteria</taxon>
        <taxon>Rhodobacterales</taxon>
        <taxon>Roseobacteraceae</taxon>
        <taxon>Litoreibacter</taxon>
    </lineage>
</organism>
<dbReference type="PROSITE" id="PS51891">
    <property type="entry name" value="CENP_V_GFA"/>
    <property type="match status" value="1"/>
</dbReference>
<dbReference type="InterPro" id="IPR011057">
    <property type="entry name" value="Mss4-like_sf"/>
</dbReference>
<dbReference type="Proteomes" id="UP000269157">
    <property type="component" value="Unassembled WGS sequence"/>
</dbReference>
<evidence type="ECO:0000259" key="5">
    <source>
        <dbReference type="PROSITE" id="PS51891"/>
    </source>
</evidence>
<keyword evidence="3" id="KW-0862">Zinc</keyword>
<feature type="domain" description="CENP-V/GFA" evidence="5">
    <location>
        <begin position="5"/>
        <end position="123"/>
    </location>
</feature>
<dbReference type="GO" id="GO:0046872">
    <property type="term" value="F:metal ion binding"/>
    <property type="evidence" value="ECO:0007669"/>
    <property type="project" value="UniProtKB-KW"/>
</dbReference>
<dbReference type="SUPFAM" id="SSF51316">
    <property type="entry name" value="Mss4-like"/>
    <property type="match status" value="1"/>
</dbReference>
<dbReference type="PANTHER" id="PTHR33337">
    <property type="entry name" value="GFA DOMAIN-CONTAINING PROTEIN"/>
    <property type="match status" value="1"/>
</dbReference>
<reference evidence="6 7" key="1">
    <citation type="submission" date="2018-10" db="EMBL/GenBank/DDBJ databases">
        <title>Genomic Encyclopedia of Archaeal and Bacterial Type Strains, Phase II (KMG-II): from individual species to whole genera.</title>
        <authorList>
            <person name="Goeker M."/>
        </authorList>
    </citation>
    <scope>NUCLEOTIDE SEQUENCE [LARGE SCALE GENOMIC DNA]</scope>
    <source>
        <strain evidence="6 7">DSM 29466</strain>
    </source>
</reference>
<dbReference type="Gene3D" id="3.90.1590.10">
    <property type="entry name" value="glutathione-dependent formaldehyde- activating enzyme (gfa)"/>
    <property type="match status" value="1"/>
</dbReference>
<evidence type="ECO:0000256" key="2">
    <source>
        <dbReference type="ARBA" id="ARBA00022723"/>
    </source>
</evidence>
<evidence type="ECO:0000256" key="3">
    <source>
        <dbReference type="ARBA" id="ARBA00022833"/>
    </source>
</evidence>
<keyword evidence="7" id="KW-1185">Reference proteome</keyword>
<proteinExistence type="inferred from homology"/>
<accession>A0A497VHC0</accession>
<comment type="caution">
    <text evidence="6">The sequence shown here is derived from an EMBL/GenBank/DDBJ whole genome shotgun (WGS) entry which is preliminary data.</text>
</comment>
<comment type="similarity">
    <text evidence="1">Belongs to the Gfa family.</text>
</comment>
<dbReference type="Pfam" id="PF04828">
    <property type="entry name" value="GFA"/>
    <property type="match status" value="1"/>
</dbReference>
<dbReference type="PANTHER" id="PTHR33337:SF40">
    <property type="entry name" value="CENP-V_GFA DOMAIN-CONTAINING PROTEIN-RELATED"/>
    <property type="match status" value="1"/>
</dbReference>
<dbReference type="OrthoDB" id="9807246at2"/>
<dbReference type="GO" id="GO:0016846">
    <property type="term" value="F:carbon-sulfur lyase activity"/>
    <property type="evidence" value="ECO:0007669"/>
    <property type="project" value="InterPro"/>
</dbReference>
<protein>
    <recommendedName>
        <fullName evidence="5">CENP-V/GFA domain-containing protein</fullName>
    </recommendedName>
</protein>